<evidence type="ECO:0000256" key="1">
    <source>
        <dbReference type="SAM" id="MobiDB-lite"/>
    </source>
</evidence>
<reference evidence="3" key="1">
    <citation type="submission" date="2013-02" db="EMBL/GenBank/DDBJ databases">
        <title>The complete genome sequence of Corynebacterium casei LMG S-19264 (=DSM 44701).</title>
        <authorList>
            <person name="Ruckert C."/>
            <person name="Albersmeier A."/>
            <person name="Kalinowski J."/>
        </authorList>
    </citation>
    <scope>NUCLEOTIDE SEQUENCE [LARGE SCALE GENOMIC DNA]</scope>
    <source>
        <strain evidence="3">LMG S-19264</strain>
    </source>
</reference>
<evidence type="ECO:0000313" key="2">
    <source>
        <dbReference type="EMBL" id="AHI18604.1"/>
    </source>
</evidence>
<feature type="region of interest" description="Disordered" evidence="1">
    <location>
        <begin position="1"/>
        <end position="45"/>
    </location>
</feature>
<accession>A0ABM5PL40</accession>
<name>A0ABM5PL40_9CORY</name>
<dbReference type="Proteomes" id="UP000019226">
    <property type="component" value="Chromosome"/>
</dbReference>
<dbReference type="EMBL" id="CP004350">
    <property type="protein sequence ID" value="AHI18604.1"/>
    <property type="molecule type" value="Genomic_DNA"/>
</dbReference>
<dbReference type="RefSeq" id="WP_025386807.1">
    <property type="nucleotide sequence ID" value="NZ_CP004350.1"/>
</dbReference>
<proteinExistence type="predicted"/>
<dbReference type="GeneID" id="82876259"/>
<feature type="compositionally biased region" description="Low complexity" evidence="1">
    <location>
        <begin position="1"/>
        <end position="23"/>
    </location>
</feature>
<organism evidence="2 3">
    <name type="scientific">Corynebacterium casei LMG S-19264</name>
    <dbReference type="NCBI Taxonomy" id="1285583"/>
    <lineage>
        <taxon>Bacteria</taxon>
        <taxon>Bacillati</taxon>
        <taxon>Actinomycetota</taxon>
        <taxon>Actinomycetes</taxon>
        <taxon>Mycobacteriales</taxon>
        <taxon>Corynebacteriaceae</taxon>
        <taxon>Corynebacterium</taxon>
    </lineage>
</organism>
<evidence type="ECO:0000313" key="3">
    <source>
        <dbReference type="Proteomes" id="UP000019226"/>
    </source>
</evidence>
<protein>
    <submittedName>
        <fullName evidence="2">Uncharacterized protein</fullName>
    </submittedName>
</protein>
<sequence length="132" mass="14046">MCALPLSACSSSGSTASPPFDSSQAPQSGATEVDEPHRNDLTNERAVDWERHEIVDENSIRVFFTAGTSSCFGARAVVEETDTAVEIAVIEGTFPDAPDACTLEARGATILVETEQPVADRDVVQLADPELH</sequence>
<keyword evidence="3" id="KW-1185">Reference proteome</keyword>
<gene>
    <name evidence="2" type="ORF">CCASEI_00085</name>
</gene>
<feature type="compositionally biased region" description="Basic and acidic residues" evidence="1">
    <location>
        <begin position="34"/>
        <end position="45"/>
    </location>
</feature>